<proteinExistence type="predicted"/>
<gene>
    <name evidence="3" type="ORF">A3K86_14495</name>
</gene>
<dbReference type="PANTHER" id="PTHR35535">
    <property type="entry name" value="HEAT SHOCK PROTEIN HSLJ"/>
    <property type="match status" value="1"/>
</dbReference>
<dbReference type="Pfam" id="PF03724">
    <property type="entry name" value="META"/>
    <property type="match status" value="1"/>
</dbReference>
<dbReference type="AlphaFoldDB" id="A0A178K9H4"/>
<comment type="caution">
    <text evidence="3">The sequence shown here is derived from an EMBL/GenBank/DDBJ whole genome shotgun (WGS) entry which is preliminary data.</text>
</comment>
<accession>A0A178K9H4</accession>
<dbReference type="Gene3D" id="2.40.128.270">
    <property type="match status" value="1"/>
</dbReference>
<evidence type="ECO:0000313" key="3">
    <source>
        <dbReference type="EMBL" id="OAN13767.1"/>
    </source>
</evidence>
<dbReference type="InterPro" id="IPR038670">
    <property type="entry name" value="HslJ-like_sf"/>
</dbReference>
<sequence>MKKRLLATLAIPAMLAACASSNTAQVATEQVLTNNNWVLTQVDSEALSLPEQMPAPNLELGADMNANGFAGCNRYFGQAEVKEGKVRIDKMGMTMMACSEPEMQLENTFAKTLSVWSEASIQGDELVLKGAEHTLTFVRKAK</sequence>
<dbReference type="OrthoDB" id="5600341at2"/>
<protein>
    <submittedName>
        <fullName evidence="3">Heat-shock protein HslJ</fullName>
    </submittedName>
</protein>
<keyword evidence="4" id="KW-1185">Reference proteome</keyword>
<dbReference type="PROSITE" id="PS51257">
    <property type="entry name" value="PROKAR_LIPOPROTEIN"/>
    <property type="match status" value="1"/>
</dbReference>
<dbReference type="STRING" id="858640.A3K86_14495"/>
<evidence type="ECO:0000313" key="4">
    <source>
        <dbReference type="Proteomes" id="UP000078503"/>
    </source>
</evidence>
<dbReference type="PANTHER" id="PTHR35535:SF1">
    <property type="entry name" value="HEAT SHOCK PROTEIN HSLJ"/>
    <property type="match status" value="1"/>
</dbReference>
<reference evidence="3 4" key="1">
    <citation type="submission" date="2016-03" db="EMBL/GenBank/DDBJ databases">
        <title>Photobacterium proteolyticum sp. nov. a protease producing bacterium isolated from ocean sediments of Laizhou Bay.</title>
        <authorList>
            <person name="Li Y."/>
        </authorList>
    </citation>
    <scope>NUCLEOTIDE SEQUENCE [LARGE SCALE GENOMIC DNA]</scope>
    <source>
        <strain evidence="3 4">R-40508</strain>
    </source>
</reference>
<feature type="chain" id="PRO_5008090124" evidence="1">
    <location>
        <begin position="25"/>
        <end position="142"/>
    </location>
</feature>
<feature type="domain" description="DUF306" evidence="2">
    <location>
        <begin position="30"/>
        <end position="137"/>
    </location>
</feature>
<feature type="signal peptide" evidence="1">
    <location>
        <begin position="1"/>
        <end position="24"/>
    </location>
</feature>
<dbReference type="InterPro" id="IPR053147">
    <property type="entry name" value="Hsp_HslJ-like"/>
</dbReference>
<dbReference type="InterPro" id="IPR005184">
    <property type="entry name" value="DUF306_Meta_HslJ"/>
</dbReference>
<keyword evidence="1" id="KW-0732">Signal</keyword>
<evidence type="ECO:0000259" key="2">
    <source>
        <dbReference type="Pfam" id="PF03724"/>
    </source>
</evidence>
<name>A0A178K9H4_9GAMM</name>
<organism evidence="3 4">
    <name type="scientific">Photobacterium jeanii</name>
    <dbReference type="NCBI Taxonomy" id="858640"/>
    <lineage>
        <taxon>Bacteria</taxon>
        <taxon>Pseudomonadati</taxon>
        <taxon>Pseudomonadota</taxon>
        <taxon>Gammaproteobacteria</taxon>
        <taxon>Vibrionales</taxon>
        <taxon>Vibrionaceae</taxon>
        <taxon>Photobacterium</taxon>
    </lineage>
</organism>
<dbReference type="Proteomes" id="UP000078503">
    <property type="component" value="Unassembled WGS sequence"/>
</dbReference>
<dbReference type="RefSeq" id="WP_068332389.1">
    <property type="nucleotide sequence ID" value="NZ_LVHF01000028.1"/>
</dbReference>
<dbReference type="EMBL" id="LVHF01000028">
    <property type="protein sequence ID" value="OAN13767.1"/>
    <property type="molecule type" value="Genomic_DNA"/>
</dbReference>
<evidence type="ECO:0000256" key="1">
    <source>
        <dbReference type="SAM" id="SignalP"/>
    </source>
</evidence>